<dbReference type="GO" id="GO:0020037">
    <property type="term" value="F:heme binding"/>
    <property type="evidence" value="ECO:0007669"/>
    <property type="project" value="InterPro"/>
</dbReference>
<dbReference type="AlphaFoldDB" id="A0A7R7ZL82"/>
<evidence type="ECO:0000256" key="1">
    <source>
        <dbReference type="ARBA" id="ARBA00001971"/>
    </source>
</evidence>
<keyword evidence="10" id="KW-1133">Transmembrane helix</keyword>
<keyword evidence="3 8" id="KW-0349">Heme</keyword>
<dbReference type="Gene3D" id="1.10.630.10">
    <property type="entry name" value="Cytochrome P450"/>
    <property type="match status" value="1"/>
</dbReference>
<evidence type="ECO:0000313" key="11">
    <source>
        <dbReference type="EMBL" id="BCR86178.1"/>
    </source>
</evidence>
<dbReference type="PANTHER" id="PTHR24305:SF157">
    <property type="entry name" value="N-ACETYLTRYPTOPHAN 6-HYDROXYLASE IVOC-RELATED"/>
    <property type="match status" value="1"/>
</dbReference>
<dbReference type="KEGG" id="ache:ACHE_30165A"/>
<protein>
    <recommendedName>
        <fullName evidence="13">Cytochrome P450</fullName>
    </recommendedName>
</protein>
<dbReference type="SUPFAM" id="SSF48264">
    <property type="entry name" value="Cytochrome P450"/>
    <property type="match status" value="1"/>
</dbReference>
<evidence type="ECO:0000256" key="9">
    <source>
        <dbReference type="RuleBase" id="RU000461"/>
    </source>
</evidence>
<keyword evidence="6 8" id="KW-0408">Iron</keyword>
<name>A0A7R7ZL82_ASPCH</name>
<evidence type="ECO:0000256" key="7">
    <source>
        <dbReference type="ARBA" id="ARBA00023033"/>
    </source>
</evidence>
<evidence type="ECO:0000256" key="5">
    <source>
        <dbReference type="ARBA" id="ARBA00023002"/>
    </source>
</evidence>
<dbReference type="InterPro" id="IPR002401">
    <property type="entry name" value="Cyt_P450_E_grp-I"/>
</dbReference>
<dbReference type="PRINTS" id="PR00463">
    <property type="entry name" value="EP450I"/>
</dbReference>
<dbReference type="CDD" id="cd11062">
    <property type="entry name" value="CYP58-like"/>
    <property type="match status" value="1"/>
</dbReference>
<keyword evidence="5 9" id="KW-0560">Oxidoreductase</keyword>
<dbReference type="PRINTS" id="PR00385">
    <property type="entry name" value="P450"/>
</dbReference>
<feature type="binding site" description="axial binding residue" evidence="8">
    <location>
        <position position="472"/>
    </location>
    <ligand>
        <name>heme</name>
        <dbReference type="ChEBI" id="CHEBI:30413"/>
    </ligand>
    <ligandPart>
        <name>Fe</name>
        <dbReference type="ChEBI" id="CHEBI:18248"/>
    </ligandPart>
</feature>
<evidence type="ECO:0000256" key="3">
    <source>
        <dbReference type="ARBA" id="ARBA00022617"/>
    </source>
</evidence>
<organism evidence="11 12">
    <name type="scientific">Aspergillus chevalieri</name>
    <name type="common">Eurotium chevalieri</name>
    <dbReference type="NCBI Taxonomy" id="182096"/>
    <lineage>
        <taxon>Eukaryota</taxon>
        <taxon>Fungi</taxon>
        <taxon>Dikarya</taxon>
        <taxon>Ascomycota</taxon>
        <taxon>Pezizomycotina</taxon>
        <taxon>Eurotiomycetes</taxon>
        <taxon>Eurotiomycetidae</taxon>
        <taxon>Eurotiales</taxon>
        <taxon>Aspergillaceae</taxon>
        <taxon>Aspergillus</taxon>
        <taxon>Aspergillus subgen. Aspergillus</taxon>
    </lineage>
</organism>
<dbReference type="EMBL" id="AP024418">
    <property type="protein sequence ID" value="BCR86178.1"/>
    <property type="molecule type" value="Genomic_DNA"/>
</dbReference>
<dbReference type="InterPro" id="IPR017972">
    <property type="entry name" value="Cyt_P450_CS"/>
</dbReference>
<dbReference type="PANTHER" id="PTHR24305">
    <property type="entry name" value="CYTOCHROME P450"/>
    <property type="match status" value="1"/>
</dbReference>
<evidence type="ECO:0000256" key="4">
    <source>
        <dbReference type="ARBA" id="ARBA00022723"/>
    </source>
</evidence>
<feature type="transmembrane region" description="Helical" evidence="10">
    <location>
        <begin position="12"/>
        <end position="34"/>
    </location>
</feature>
<gene>
    <name evidence="11" type="ORF">ACHE_30165A</name>
</gene>
<evidence type="ECO:0000256" key="10">
    <source>
        <dbReference type="SAM" id="Phobius"/>
    </source>
</evidence>
<dbReference type="Pfam" id="PF00067">
    <property type="entry name" value="p450"/>
    <property type="match status" value="1"/>
</dbReference>
<keyword evidence="10" id="KW-0812">Transmembrane</keyword>
<dbReference type="InterPro" id="IPR001128">
    <property type="entry name" value="Cyt_P450"/>
</dbReference>
<comment type="cofactor">
    <cofactor evidence="1 8">
        <name>heme</name>
        <dbReference type="ChEBI" id="CHEBI:30413"/>
    </cofactor>
</comment>
<dbReference type="RefSeq" id="XP_043134700.1">
    <property type="nucleotide sequence ID" value="XM_043276753.1"/>
</dbReference>
<dbReference type="Proteomes" id="UP000637239">
    <property type="component" value="Chromosome 3"/>
</dbReference>
<keyword evidence="7 9" id="KW-0503">Monooxygenase</keyword>
<dbReference type="PROSITE" id="PS00086">
    <property type="entry name" value="CYTOCHROME_P450"/>
    <property type="match status" value="1"/>
</dbReference>
<evidence type="ECO:0008006" key="13">
    <source>
        <dbReference type="Google" id="ProtNLM"/>
    </source>
</evidence>
<sequence>MLLLQYATSGWLVATAVLSLSLYSVALVVYRLFFSPIRRFPGPRLAAATFWYEFYYDVVLGGQYTFHIAHLHEKCGPVVRINPHELHVHEFDFYNQLYTAGGRTRHKWYWASRAFGADFSTFATERHEDHRMRRSALNPSFSTAQVRKLEPLIQSRVYSVMRRVRQFKEDGSVLPLDVMFGAFSAGRLESTDLARAMTDNPNKDVITEYAFRRPGRKLEAPDFDDDFHTACINGGKQLFLTRQFPWLLKVIRTIPPHMTLKFNPSMSSFFAMHKDIAMQVRSVLDEPSSTNKAPTVFHKILDSKIPEHEKSFNRLASDAGSLVGAATITTSWALTHAVFHLLNNPSCLKKLKTELADALTPASHDHGETILPILEQLPYFTAVIQEALRLSVGVSTRLARVAPDEVLTVKDSTRTEGEWKIPPSTPVSMSQQLILYDERIFPSASAFRPERWIEDPGLIRYQVAFSRGSRACLGKHLALAEMYLLLGGLFSSYGSPEVRMPGDLGYLELYETDKSDIECAVDAFLPLPKVGSKGVRCRVLAWEHAK</sequence>
<accession>A0A7R7ZL82</accession>
<comment type="similarity">
    <text evidence="2 9">Belongs to the cytochrome P450 family.</text>
</comment>
<dbReference type="InterPro" id="IPR036396">
    <property type="entry name" value="Cyt_P450_sf"/>
</dbReference>
<evidence type="ECO:0000313" key="12">
    <source>
        <dbReference type="Proteomes" id="UP000637239"/>
    </source>
</evidence>
<dbReference type="GO" id="GO:0004497">
    <property type="term" value="F:monooxygenase activity"/>
    <property type="evidence" value="ECO:0007669"/>
    <property type="project" value="UniProtKB-KW"/>
</dbReference>
<reference evidence="11" key="1">
    <citation type="submission" date="2021-01" db="EMBL/GenBank/DDBJ databases">
        <authorList>
            <consortium name="Aspergillus chevalieri M1 genome sequencing consortium"/>
            <person name="Kazuki M."/>
            <person name="Futagami T."/>
        </authorList>
    </citation>
    <scope>NUCLEOTIDE SEQUENCE</scope>
    <source>
        <strain evidence="11">M1</strain>
    </source>
</reference>
<keyword evidence="4 8" id="KW-0479">Metal-binding</keyword>
<dbReference type="GO" id="GO:0005506">
    <property type="term" value="F:iron ion binding"/>
    <property type="evidence" value="ECO:0007669"/>
    <property type="project" value="InterPro"/>
</dbReference>
<proteinExistence type="inferred from homology"/>
<evidence type="ECO:0000256" key="8">
    <source>
        <dbReference type="PIRSR" id="PIRSR602401-1"/>
    </source>
</evidence>
<dbReference type="InterPro" id="IPR050121">
    <property type="entry name" value="Cytochrome_P450_monoxygenase"/>
</dbReference>
<evidence type="ECO:0000256" key="6">
    <source>
        <dbReference type="ARBA" id="ARBA00023004"/>
    </source>
</evidence>
<keyword evidence="10" id="KW-0472">Membrane</keyword>
<evidence type="ECO:0000256" key="2">
    <source>
        <dbReference type="ARBA" id="ARBA00010617"/>
    </source>
</evidence>
<dbReference type="GeneID" id="66980537"/>
<keyword evidence="12" id="KW-1185">Reference proteome</keyword>
<dbReference type="GO" id="GO:0016705">
    <property type="term" value="F:oxidoreductase activity, acting on paired donors, with incorporation or reduction of molecular oxygen"/>
    <property type="evidence" value="ECO:0007669"/>
    <property type="project" value="InterPro"/>
</dbReference>
<reference evidence="11" key="2">
    <citation type="submission" date="2021-02" db="EMBL/GenBank/DDBJ databases">
        <title>Aspergillus chevalieri M1 genome sequence.</title>
        <authorList>
            <person name="Kadooka C."/>
            <person name="Mori K."/>
            <person name="Futagami T."/>
        </authorList>
    </citation>
    <scope>NUCLEOTIDE SEQUENCE</scope>
    <source>
        <strain evidence="11">M1</strain>
    </source>
</reference>